<evidence type="ECO:0000313" key="2">
    <source>
        <dbReference type="EMBL" id="ERN08328.1"/>
    </source>
</evidence>
<dbReference type="InterPro" id="IPR036047">
    <property type="entry name" value="F-box-like_dom_sf"/>
</dbReference>
<dbReference type="InterPro" id="IPR001810">
    <property type="entry name" value="F-box_dom"/>
</dbReference>
<dbReference type="Gene3D" id="1.20.1280.50">
    <property type="match status" value="1"/>
</dbReference>
<dbReference type="SUPFAM" id="SSF81383">
    <property type="entry name" value="F-box domain"/>
    <property type="match status" value="1"/>
</dbReference>
<dbReference type="HOGENOM" id="CLU_1512632_0_0_1"/>
<dbReference type="EMBL" id="KI393517">
    <property type="protein sequence ID" value="ERN08328.1"/>
    <property type="molecule type" value="Genomic_DNA"/>
</dbReference>
<dbReference type="Gramene" id="ERN08328">
    <property type="protein sequence ID" value="ERN08328"/>
    <property type="gene ID" value="AMTR_s05413p00003740"/>
</dbReference>
<name>U5D145_AMBTC</name>
<dbReference type="Pfam" id="PF12937">
    <property type="entry name" value="F-box-like"/>
    <property type="match status" value="1"/>
</dbReference>
<dbReference type="AlphaFoldDB" id="U5D145"/>
<dbReference type="GO" id="GO:0004842">
    <property type="term" value="F:ubiquitin-protein transferase activity"/>
    <property type="evidence" value="ECO:0000318"/>
    <property type="project" value="GO_Central"/>
</dbReference>
<dbReference type="PROSITE" id="PS50181">
    <property type="entry name" value="FBOX"/>
    <property type="match status" value="1"/>
</dbReference>
<sequence length="178" mass="19703">MGSLSSVLPDNVMIKILAPLPAEALYRLKMVSSSWEELISSSFFGRIHSLTLHSPVALFVPYSRASIPDKLASHMYLVCDVDFADPFSYRIAEFQPEKNSRISSSNGILCYHYCNTADFVLGNPLLRKKMATIPDPIAGPIAGLSQLSNVFGFHFDPSEFQDLGMFLGISRSWHVSIA</sequence>
<gene>
    <name evidence="2" type="ORF">AMTR_s05413p00003740</name>
</gene>
<proteinExistence type="predicted"/>
<organism evidence="2 3">
    <name type="scientific">Amborella trichopoda</name>
    <dbReference type="NCBI Taxonomy" id="13333"/>
    <lineage>
        <taxon>Eukaryota</taxon>
        <taxon>Viridiplantae</taxon>
        <taxon>Streptophyta</taxon>
        <taxon>Embryophyta</taxon>
        <taxon>Tracheophyta</taxon>
        <taxon>Spermatophyta</taxon>
        <taxon>Magnoliopsida</taxon>
        <taxon>Amborellales</taxon>
        <taxon>Amborellaceae</taxon>
        <taxon>Amborella</taxon>
    </lineage>
</organism>
<dbReference type="Proteomes" id="UP000017836">
    <property type="component" value="Unassembled WGS sequence"/>
</dbReference>
<feature type="domain" description="F-box" evidence="1">
    <location>
        <begin position="2"/>
        <end position="47"/>
    </location>
</feature>
<evidence type="ECO:0000313" key="3">
    <source>
        <dbReference type="Proteomes" id="UP000017836"/>
    </source>
</evidence>
<evidence type="ECO:0000259" key="1">
    <source>
        <dbReference type="PROSITE" id="PS50181"/>
    </source>
</evidence>
<dbReference type="GO" id="GO:0031146">
    <property type="term" value="P:SCF-dependent proteasomal ubiquitin-dependent protein catabolic process"/>
    <property type="evidence" value="ECO:0000318"/>
    <property type="project" value="GO_Central"/>
</dbReference>
<dbReference type="InterPro" id="IPR050796">
    <property type="entry name" value="SCF_F-box_component"/>
</dbReference>
<keyword evidence="3" id="KW-1185">Reference proteome</keyword>
<accession>U5D145</accession>
<reference evidence="3" key="1">
    <citation type="journal article" date="2013" name="Science">
        <title>The Amborella genome and the evolution of flowering plants.</title>
        <authorList>
            <consortium name="Amborella Genome Project"/>
        </authorList>
    </citation>
    <scope>NUCLEOTIDE SEQUENCE [LARGE SCALE GENOMIC DNA]</scope>
</reference>
<protein>
    <recommendedName>
        <fullName evidence="1">F-box domain-containing protein</fullName>
    </recommendedName>
</protein>
<dbReference type="PANTHER" id="PTHR31672">
    <property type="entry name" value="BNACNNG10540D PROTEIN"/>
    <property type="match status" value="1"/>
</dbReference>